<gene>
    <name evidence="1" type="ORF">AFL42_16350</name>
</gene>
<name>A0ABR5MFH9_9BACI</name>
<proteinExistence type="predicted"/>
<dbReference type="EMBL" id="LGTK01000095">
    <property type="protein sequence ID" value="KPH71103.1"/>
    <property type="molecule type" value="Genomic_DNA"/>
</dbReference>
<accession>A0ABR5MFH9</accession>
<sequence>MSAYVFGNYTKYIPYYVYSILKSYPDYFVKIFCMDRLTKKENACMEMIKKNLSANFKIKENYFPFPEFKEAKKGKPLRFLIPHTEFSEFENVYVGDVDFLIVKETPSLLEGHLEHCRKIELPYSNQIRPHSQRLTGLHFFKVEEYYKKLNPIIEYYQNHLDEVYKFMSRHQTDEKFLYHIIKKGIGFGKINQFPYRPHHGFHLGIVRINGYDKYMKEGQSNPFHRLPPYSVLKKQLLAFFRDPLFQEISRTNPIKEISILKQKLQQSN</sequence>
<reference evidence="1 2" key="1">
    <citation type="submission" date="2015-07" db="EMBL/GenBank/DDBJ databases">
        <title>High-quality draft genome sequence of Oceanobacillus caeni HM6, a bacillus isolated from a human feces.</title>
        <authorList>
            <person name="Kumar J."/>
            <person name="Verma M.K."/>
            <person name="Pandey R."/>
            <person name="Bhambi M."/>
            <person name="Chauhan N."/>
        </authorList>
    </citation>
    <scope>NUCLEOTIDE SEQUENCE [LARGE SCALE GENOMIC DNA]</scope>
    <source>
        <strain evidence="1 2">HM6</strain>
    </source>
</reference>
<organism evidence="1 2">
    <name type="scientific">Oceanobacillus caeni</name>
    <dbReference type="NCBI Taxonomy" id="405946"/>
    <lineage>
        <taxon>Bacteria</taxon>
        <taxon>Bacillati</taxon>
        <taxon>Bacillota</taxon>
        <taxon>Bacilli</taxon>
        <taxon>Bacillales</taxon>
        <taxon>Bacillaceae</taxon>
        <taxon>Oceanobacillus</taxon>
    </lineage>
</organism>
<evidence type="ECO:0000313" key="1">
    <source>
        <dbReference type="EMBL" id="KPH71103.1"/>
    </source>
</evidence>
<evidence type="ECO:0000313" key="2">
    <source>
        <dbReference type="Proteomes" id="UP000037854"/>
    </source>
</evidence>
<protein>
    <submittedName>
        <fullName evidence="1">Uncharacterized protein</fullName>
    </submittedName>
</protein>
<keyword evidence="2" id="KW-1185">Reference proteome</keyword>
<comment type="caution">
    <text evidence="1">The sequence shown here is derived from an EMBL/GenBank/DDBJ whole genome shotgun (WGS) entry which is preliminary data.</text>
</comment>
<dbReference type="Proteomes" id="UP000037854">
    <property type="component" value="Unassembled WGS sequence"/>
</dbReference>